<dbReference type="InterPro" id="IPR015424">
    <property type="entry name" value="PyrdxlP-dep_Trfase"/>
</dbReference>
<dbReference type="InterPro" id="IPR022278">
    <property type="entry name" value="Pser_aminoTfrase"/>
</dbReference>
<accession>A0A5S9M6I0</accession>
<protein>
    <submittedName>
        <fullName evidence="5">Uncharacterized protein</fullName>
    </submittedName>
</protein>
<dbReference type="GO" id="GO:0004648">
    <property type="term" value="F:O-phospho-L-serine:2-oxoglutarate aminotransferase activity"/>
    <property type="evidence" value="ECO:0007669"/>
    <property type="project" value="InterPro"/>
</dbReference>
<dbReference type="GO" id="GO:0005737">
    <property type="term" value="C:cytoplasm"/>
    <property type="evidence" value="ECO:0007669"/>
    <property type="project" value="TreeGrafter"/>
</dbReference>
<evidence type="ECO:0000256" key="4">
    <source>
        <dbReference type="ARBA" id="ARBA00029440"/>
    </source>
</evidence>
<dbReference type="GO" id="GO:0006564">
    <property type="term" value="P:L-serine biosynthetic process"/>
    <property type="evidence" value="ECO:0007669"/>
    <property type="project" value="InterPro"/>
</dbReference>
<dbReference type="PANTHER" id="PTHR43247:SF1">
    <property type="entry name" value="PHOSPHOSERINE AMINOTRANSFERASE"/>
    <property type="match status" value="1"/>
</dbReference>
<gene>
    <name evidence="5" type="ORF">BsIDN1_18600</name>
</gene>
<name>A0A5S9M6I0_BACIA</name>
<dbReference type="Proteomes" id="UP000464658">
    <property type="component" value="Chromosome"/>
</dbReference>
<evidence type="ECO:0000313" key="6">
    <source>
        <dbReference type="Proteomes" id="UP000464658"/>
    </source>
</evidence>
<proteinExistence type="predicted"/>
<comment type="cofactor">
    <cofactor evidence="1">
        <name>pyridoxal 5'-phosphate</name>
        <dbReference type="ChEBI" id="CHEBI:597326"/>
    </cofactor>
</comment>
<dbReference type="PANTHER" id="PTHR43247">
    <property type="entry name" value="PHOSPHOSERINE AMINOTRANSFERASE"/>
    <property type="match status" value="1"/>
</dbReference>
<dbReference type="AlphaFoldDB" id="A0A5S9M6I0"/>
<dbReference type="InterPro" id="IPR015421">
    <property type="entry name" value="PyrdxlP-dep_Trfase_major"/>
</dbReference>
<dbReference type="Gene3D" id="3.40.640.10">
    <property type="entry name" value="Type I PLP-dependent aspartate aminotransferase-like (Major domain)"/>
    <property type="match status" value="1"/>
</dbReference>
<comment type="pathway">
    <text evidence="4">Amino-acid biosynthesis.</text>
</comment>
<evidence type="ECO:0000256" key="3">
    <source>
        <dbReference type="ARBA" id="ARBA00022898"/>
    </source>
</evidence>
<reference evidence="5 6" key="1">
    <citation type="submission" date="2019-12" db="EMBL/GenBank/DDBJ databases">
        <title>Full genome sequence of a Bacillus safensis strain isolated from commercially available natto in Indonesia.</title>
        <authorList>
            <person name="Yoshida M."/>
            <person name="Uomi M."/>
            <person name="Waturangi D."/>
            <person name="Ekaputri J.J."/>
            <person name="Setiamarga D.H.E."/>
        </authorList>
    </citation>
    <scope>NUCLEOTIDE SEQUENCE [LARGE SCALE GENOMIC DNA]</scope>
    <source>
        <strain evidence="5 6">IDN1</strain>
    </source>
</reference>
<dbReference type="GO" id="GO:0030170">
    <property type="term" value="F:pyridoxal phosphate binding"/>
    <property type="evidence" value="ECO:0007669"/>
    <property type="project" value="TreeGrafter"/>
</dbReference>
<evidence type="ECO:0000256" key="2">
    <source>
        <dbReference type="ARBA" id="ARBA00022679"/>
    </source>
</evidence>
<keyword evidence="2" id="KW-0808">Transferase</keyword>
<organism evidence="5 6">
    <name type="scientific">Bacillus safensis</name>
    <dbReference type="NCBI Taxonomy" id="561879"/>
    <lineage>
        <taxon>Bacteria</taxon>
        <taxon>Bacillati</taxon>
        <taxon>Bacillota</taxon>
        <taxon>Bacilli</taxon>
        <taxon>Bacillales</taxon>
        <taxon>Bacillaceae</taxon>
        <taxon>Bacillus</taxon>
    </lineage>
</organism>
<dbReference type="EMBL" id="AP021906">
    <property type="protein sequence ID" value="BBP88242.1"/>
    <property type="molecule type" value="Genomic_DNA"/>
</dbReference>
<sequence>MIPMNFLHEGETAHFIQTGAWSEKKALSEAKGFGQTSVLASSEDDNYSYIPEVDASGLTDGAYLHITSNNTIFGTQWKTFPNTSLPLIADMSSDILSKK</sequence>
<dbReference type="SUPFAM" id="SSF53383">
    <property type="entry name" value="PLP-dependent transferases"/>
    <property type="match status" value="1"/>
</dbReference>
<evidence type="ECO:0000256" key="1">
    <source>
        <dbReference type="ARBA" id="ARBA00001933"/>
    </source>
</evidence>
<keyword evidence="3" id="KW-0663">Pyridoxal phosphate</keyword>
<evidence type="ECO:0000313" key="5">
    <source>
        <dbReference type="EMBL" id="BBP88242.1"/>
    </source>
</evidence>